<evidence type="ECO:0000313" key="3">
    <source>
        <dbReference type="Proteomes" id="UP000247810"/>
    </source>
</evidence>
<organism evidence="2 3">
    <name type="scientific">Aspergillus ellipticus CBS 707.79</name>
    <dbReference type="NCBI Taxonomy" id="1448320"/>
    <lineage>
        <taxon>Eukaryota</taxon>
        <taxon>Fungi</taxon>
        <taxon>Dikarya</taxon>
        <taxon>Ascomycota</taxon>
        <taxon>Pezizomycotina</taxon>
        <taxon>Eurotiomycetes</taxon>
        <taxon>Eurotiomycetidae</taxon>
        <taxon>Eurotiales</taxon>
        <taxon>Aspergillaceae</taxon>
        <taxon>Aspergillus</taxon>
        <taxon>Aspergillus subgen. Circumdati</taxon>
    </lineage>
</organism>
<dbReference type="AlphaFoldDB" id="A0A319D420"/>
<dbReference type="EMBL" id="KZ825932">
    <property type="protein sequence ID" value="PYH91841.1"/>
    <property type="molecule type" value="Genomic_DNA"/>
</dbReference>
<name>A0A319D420_9EURO</name>
<feature type="compositionally biased region" description="Polar residues" evidence="1">
    <location>
        <begin position="25"/>
        <end position="43"/>
    </location>
</feature>
<dbReference type="VEuPathDB" id="FungiDB:BO71DRAFT_401017"/>
<dbReference type="STRING" id="1448320.A0A319D420"/>
<evidence type="ECO:0000313" key="2">
    <source>
        <dbReference type="EMBL" id="PYH91841.1"/>
    </source>
</evidence>
<reference evidence="2 3" key="1">
    <citation type="submission" date="2018-02" db="EMBL/GenBank/DDBJ databases">
        <title>The genomes of Aspergillus section Nigri reveals drivers in fungal speciation.</title>
        <authorList>
            <consortium name="DOE Joint Genome Institute"/>
            <person name="Vesth T.C."/>
            <person name="Nybo J."/>
            <person name="Theobald S."/>
            <person name="Brandl J."/>
            <person name="Frisvad J.C."/>
            <person name="Nielsen K.F."/>
            <person name="Lyhne E.K."/>
            <person name="Kogle M.E."/>
            <person name="Kuo A."/>
            <person name="Riley R."/>
            <person name="Clum A."/>
            <person name="Nolan M."/>
            <person name="Lipzen A."/>
            <person name="Salamov A."/>
            <person name="Henrissat B."/>
            <person name="Wiebenga A."/>
            <person name="De vries R.P."/>
            <person name="Grigoriev I.V."/>
            <person name="Mortensen U.H."/>
            <person name="Andersen M.R."/>
            <person name="Baker S.E."/>
        </authorList>
    </citation>
    <scope>NUCLEOTIDE SEQUENCE [LARGE SCALE GENOMIC DNA]</scope>
    <source>
        <strain evidence="2 3">CBS 707.79</strain>
    </source>
</reference>
<evidence type="ECO:0000256" key="1">
    <source>
        <dbReference type="SAM" id="MobiDB-lite"/>
    </source>
</evidence>
<gene>
    <name evidence="2" type="ORF">BO71DRAFT_401017</name>
</gene>
<feature type="region of interest" description="Disordered" evidence="1">
    <location>
        <begin position="1"/>
        <end position="52"/>
    </location>
</feature>
<proteinExistence type="predicted"/>
<dbReference type="Proteomes" id="UP000247810">
    <property type="component" value="Unassembled WGS sequence"/>
</dbReference>
<dbReference type="OrthoDB" id="4344093at2759"/>
<keyword evidence="3" id="KW-1185">Reference proteome</keyword>
<protein>
    <submittedName>
        <fullName evidence="2">Uncharacterized protein</fullName>
    </submittedName>
</protein>
<accession>A0A319D420</accession>
<sequence>MASTSTPHAYTAEPAIPTLAHSLIPHSQTARETPWSAESSQPSHPHYDTKSWNLKDEIEKGFQDGSGIFQTGTVMGFSKLRNMNMNMNNENNQDDVDIGQVCITK</sequence>